<organism evidence="5 6">
    <name type="scientific">Artemisia annua</name>
    <name type="common">Sweet wormwood</name>
    <dbReference type="NCBI Taxonomy" id="35608"/>
    <lineage>
        <taxon>Eukaryota</taxon>
        <taxon>Viridiplantae</taxon>
        <taxon>Streptophyta</taxon>
        <taxon>Embryophyta</taxon>
        <taxon>Tracheophyta</taxon>
        <taxon>Spermatophyta</taxon>
        <taxon>Magnoliopsida</taxon>
        <taxon>eudicotyledons</taxon>
        <taxon>Gunneridae</taxon>
        <taxon>Pentapetalae</taxon>
        <taxon>asterids</taxon>
        <taxon>campanulids</taxon>
        <taxon>Asterales</taxon>
        <taxon>Asteraceae</taxon>
        <taxon>Asteroideae</taxon>
        <taxon>Anthemideae</taxon>
        <taxon>Artemisiinae</taxon>
        <taxon>Artemisia</taxon>
    </lineage>
</organism>
<accession>A0A2U1QFB7</accession>
<evidence type="ECO:0000313" key="5">
    <source>
        <dbReference type="EMBL" id="PWA96694.1"/>
    </source>
</evidence>
<feature type="region of interest" description="Disordered" evidence="2">
    <location>
        <begin position="145"/>
        <end position="188"/>
    </location>
</feature>
<feature type="domain" description="DUF4216" evidence="4">
    <location>
        <begin position="10"/>
        <end position="84"/>
    </location>
</feature>
<dbReference type="InterPro" id="IPR025312">
    <property type="entry name" value="DUF4216"/>
</dbReference>
<dbReference type="OrthoDB" id="1668162at2759"/>
<feature type="compositionally biased region" description="Polar residues" evidence="2">
    <location>
        <begin position="293"/>
        <end position="305"/>
    </location>
</feature>
<evidence type="ECO:0000256" key="1">
    <source>
        <dbReference type="ARBA" id="ARBA00006468"/>
    </source>
</evidence>
<feature type="region of interest" description="Disordered" evidence="2">
    <location>
        <begin position="280"/>
        <end position="312"/>
    </location>
</feature>
<feature type="region of interest" description="Disordered" evidence="2">
    <location>
        <begin position="383"/>
        <end position="411"/>
    </location>
</feature>
<dbReference type="EMBL" id="PKPP01000165">
    <property type="protein sequence ID" value="PWA96694.1"/>
    <property type="molecule type" value="Genomic_DNA"/>
</dbReference>
<feature type="compositionally biased region" description="Basic and acidic residues" evidence="2">
    <location>
        <begin position="179"/>
        <end position="188"/>
    </location>
</feature>
<dbReference type="InterPro" id="IPR004252">
    <property type="entry name" value="Probable_transposase_24"/>
</dbReference>
<dbReference type="InterPro" id="IPR015425">
    <property type="entry name" value="FH2_Formin"/>
</dbReference>
<comment type="caution">
    <text evidence="5">The sequence shown here is derived from an EMBL/GenBank/DDBJ whole genome shotgun (WGS) entry which is preliminary data.</text>
</comment>
<dbReference type="InterPro" id="IPR042201">
    <property type="entry name" value="FH2_Formin_sf"/>
</dbReference>
<dbReference type="Pfam" id="PF13952">
    <property type="entry name" value="DUF4216"/>
    <property type="match status" value="1"/>
</dbReference>
<evidence type="ECO:0000313" key="6">
    <source>
        <dbReference type="Proteomes" id="UP000245207"/>
    </source>
</evidence>
<dbReference type="Pfam" id="PF02181">
    <property type="entry name" value="FH2"/>
    <property type="match status" value="1"/>
</dbReference>
<dbReference type="Proteomes" id="UP000245207">
    <property type="component" value="Unassembled WGS sequence"/>
</dbReference>
<sequence length="1071" mass="121052">MFYGVVEEILELTYLTLEKVVLFRCKWFKTNNTNRTELCATKNNITSISTRDDWWRHQQYILATQATQVFYLEDPSRSHHWKVVEDVNHRKIWDKDIIVDVDVIHDNISSNLALTANLENLEYIRLSEAGPSTEVDIPTSLMAMVAHGHGGDNGPPNNDRPWEPPKTHKNPKGRKRGHDAKLEKKFDDGGKKNFPLTLTMAFFNMKPHLTGQKEELFQKGMKVEFRNHYRNRKNKFKKEHFVDQGGYEHPEEIRNFPPENMSLSDWHKFCDHVTSATHMKRSQANKANRGKQLYTSNHGSKSYAQSRHEEWADGKGSYPDLVEQFKDKHVYKKGDKKGQWKTKAAEDKYNRMLEIRAGQQGQEEQLTDKEIVSQVLGTKRGFNPGRGRVLAGSSSSSSVRSHPAPAQQMTQSQINALVKIATDTRKHVVNLHEQLADRNIIDLPPLPELDPSLFSVVDEEEDADEPARIKIWNVRNIQFIPLAVEEAKEGMTPEHTQLVRLEEKTRQHGIGLWDRIRNYVKFRRVMQIILSLGNALNHGTSRGTAVGFKLDTLLKLNDTRSRNKTMTLMHYLCKIKPFRIDRTRGLSILKAWLLHNHWFFETERVFGYAFSTYESKYKLRYESSFPIILRPGMQGQGLGQNGSSWVFMKMTVIIRRCMVEAFHTIVLYSCWLKGIRATMTSIIGDTLVQSMSATAGHPWHTHVAAVLAAWICSYPHLDYKSVNVTSSPLSIAYECTTGLSIALKNLAELFVGMSGSGNTMLHKNLSMPKGSQITGQGKMLSTSLNGSLITFIFRLYSGFFLSLAVIYLGDVYIMLWMECYIFYFTWASGPEGHRLFIAISNKDVLMQTRGAETERTGSQQQGLQGRYITRQLEIKGMLDKKKKVRNLIVSGKRILTFQPIGSPLKTTSISEVYNVDVDNLQAPLTYKNRQEVDSSFATLTFHGTEEGHIVCEGTVLKSSLNAVDDGHAGHQDLQISLSDGVYPVFGSFLTPTFGVSITVASGAPTIPVFGTSGPPAFAASSTPASDSLHTPTFDAIDFSFSFSFSPMFGLSRTAFGAIRASITTYDHSYYS</sequence>
<dbReference type="PANTHER" id="PTHR45733">
    <property type="entry name" value="FORMIN-J"/>
    <property type="match status" value="1"/>
</dbReference>
<keyword evidence="6" id="KW-1185">Reference proteome</keyword>
<reference evidence="5 6" key="1">
    <citation type="journal article" date="2018" name="Mol. Plant">
        <title>The genome of Artemisia annua provides insight into the evolution of Asteraceae family and artemisinin biosynthesis.</title>
        <authorList>
            <person name="Shen Q."/>
            <person name="Zhang L."/>
            <person name="Liao Z."/>
            <person name="Wang S."/>
            <person name="Yan T."/>
            <person name="Shi P."/>
            <person name="Liu M."/>
            <person name="Fu X."/>
            <person name="Pan Q."/>
            <person name="Wang Y."/>
            <person name="Lv Z."/>
            <person name="Lu X."/>
            <person name="Zhang F."/>
            <person name="Jiang W."/>
            <person name="Ma Y."/>
            <person name="Chen M."/>
            <person name="Hao X."/>
            <person name="Li L."/>
            <person name="Tang Y."/>
            <person name="Lv G."/>
            <person name="Zhou Y."/>
            <person name="Sun X."/>
            <person name="Brodelius P.E."/>
            <person name="Rose J.K.C."/>
            <person name="Tang K."/>
        </authorList>
    </citation>
    <scope>NUCLEOTIDE SEQUENCE [LARGE SCALE GENOMIC DNA]</scope>
    <source>
        <strain evidence="6">cv. Huhao1</strain>
        <tissue evidence="5">Leaf</tissue>
    </source>
</reference>
<proteinExistence type="inferred from homology"/>
<feature type="compositionally biased region" description="Basic residues" evidence="2">
    <location>
        <begin position="167"/>
        <end position="178"/>
    </location>
</feature>
<dbReference type="Pfam" id="PF03004">
    <property type="entry name" value="Transposase_24"/>
    <property type="match status" value="1"/>
</dbReference>
<dbReference type="SUPFAM" id="SSF101447">
    <property type="entry name" value="Formin homology 2 domain (FH2 domain)"/>
    <property type="match status" value="1"/>
</dbReference>
<evidence type="ECO:0000259" key="4">
    <source>
        <dbReference type="Pfam" id="PF13952"/>
    </source>
</evidence>
<protein>
    <submittedName>
        <fullName evidence="5">Formin-like protein 18</fullName>
    </submittedName>
</protein>
<dbReference type="PANTHER" id="PTHR45733:SF8">
    <property type="entry name" value="FORMIN-J"/>
    <property type="match status" value="1"/>
</dbReference>
<dbReference type="AlphaFoldDB" id="A0A2U1QFB7"/>
<dbReference type="InterPro" id="IPR051144">
    <property type="entry name" value="Formin_homology_domain"/>
</dbReference>
<evidence type="ECO:0000256" key="2">
    <source>
        <dbReference type="SAM" id="MobiDB-lite"/>
    </source>
</evidence>
<name>A0A2U1QFB7_ARTAN</name>
<feature type="domain" description="FH2" evidence="3">
    <location>
        <begin position="515"/>
        <end position="575"/>
    </location>
</feature>
<evidence type="ECO:0000259" key="3">
    <source>
        <dbReference type="Pfam" id="PF02181"/>
    </source>
</evidence>
<comment type="similarity">
    <text evidence="1">Belongs to the formin-like family. Class-II subfamily.</text>
</comment>
<gene>
    <name evidence="5" type="ORF">CTI12_AA037010</name>
</gene>
<dbReference type="Gene3D" id="1.20.58.2220">
    <property type="entry name" value="Formin, FH2 domain"/>
    <property type="match status" value="1"/>
</dbReference>